<dbReference type="InterPro" id="IPR051053">
    <property type="entry name" value="ECH/Chromodomain_protein"/>
</dbReference>
<dbReference type="OrthoDB" id="9777711at2"/>
<evidence type="ECO:0000313" key="2">
    <source>
        <dbReference type="EMBL" id="SIS92049.1"/>
    </source>
</evidence>
<gene>
    <name evidence="2" type="ORF">SAMN05421774_10337</name>
</gene>
<dbReference type="STRING" id="1086013.SAMN05421774_10337"/>
<dbReference type="RefSeq" id="WP_076530346.1">
    <property type="nucleotide sequence ID" value="NZ_BMEH01000003.1"/>
</dbReference>
<keyword evidence="3" id="KW-1185">Reference proteome</keyword>
<dbReference type="CDD" id="cd06558">
    <property type="entry name" value="crotonase-like"/>
    <property type="match status" value="1"/>
</dbReference>
<dbReference type="SUPFAM" id="SSF52096">
    <property type="entry name" value="ClpP/crotonase"/>
    <property type="match status" value="1"/>
</dbReference>
<dbReference type="AlphaFoldDB" id="A0A1N7N1P7"/>
<sequence>MTGHFTYRHILCETRDGIATITLNRPERLNAWTPLMADEVRGAVGVAGADPAVRVIVITGAGRGFCAGADMDALDQTADRGRASGREVLYPQDIRFPDAPGPDLDGLYPGRFGYLYACPKPVIAAINGACAGIGLVLALYCDLRFAASGAKFTTAFAARGLIAEHGTAWLLPRLIGEAHALDLLLSARKFTGDEAHRLGLLNAVLPDTEVMAHVAQVARTLARDVSPRSMAIIKRQVRRAYAQDFATSLSVADHEMEHSFTSADFREGVRSFVARRAPRFADL</sequence>
<proteinExistence type="inferred from homology"/>
<dbReference type="Proteomes" id="UP000186141">
    <property type="component" value="Unassembled WGS sequence"/>
</dbReference>
<dbReference type="NCBIfam" id="NF004857">
    <property type="entry name" value="PRK06210.1"/>
    <property type="match status" value="1"/>
</dbReference>
<dbReference type="GO" id="GO:0003824">
    <property type="term" value="F:catalytic activity"/>
    <property type="evidence" value="ECO:0007669"/>
    <property type="project" value="UniProtKB-ARBA"/>
</dbReference>
<accession>A0A1N7N1P7</accession>
<dbReference type="Pfam" id="PF00378">
    <property type="entry name" value="ECH_1"/>
    <property type="match status" value="2"/>
</dbReference>
<evidence type="ECO:0000313" key="3">
    <source>
        <dbReference type="Proteomes" id="UP000186141"/>
    </source>
</evidence>
<evidence type="ECO:0000256" key="1">
    <source>
        <dbReference type="ARBA" id="ARBA00005254"/>
    </source>
</evidence>
<dbReference type="InterPro" id="IPR001753">
    <property type="entry name" value="Enoyl-CoA_hydra/iso"/>
</dbReference>
<organism evidence="2 3">
    <name type="scientific">Gemmobacter megaterium</name>
    <dbReference type="NCBI Taxonomy" id="1086013"/>
    <lineage>
        <taxon>Bacteria</taxon>
        <taxon>Pseudomonadati</taxon>
        <taxon>Pseudomonadota</taxon>
        <taxon>Alphaproteobacteria</taxon>
        <taxon>Rhodobacterales</taxon>
        <taxon>Paracoccaceae</taxon>
        <taxon>Gemmobacter</taxon>
    </lineage>
</organism>
<dbReference type="EMBL" id="FTOT01000003">
    <property type="protein sequence ID" value="SIS92049.1"/>
    <property type="molecule type" value="Genomic_DNA"/>
</dbReference>
<name>A0A1N7N1P7_9RHOB</name>
<dbReference type="PANTHER" id="PTHR43684">
    <property type="match status" value="1"/>
</dbReference>
<protein>
    <submittedName>
        <fullName evidence="2">Enoyl-CoA hydratase</fullName>
    </submittedName>
</protein>
<dbReference type="PANTHER" id="PTHR43684:SF4">
    <property type="entry name" value="ENOYL-COA HYDRATASE_ISOMERASE FAMILY PROTEIN (AFU_ORTHOLOGUE AFUA_1G01890)"/>
    <property type="match status" value="1"/>
</dbReference>
<dbReference type="Gene3D" id="3.90.226.10">
    <property type="entry name" value="2-enoyl-CoA Hydratase, Chain A, domain 1"/>
    <property type="match status" value="1"/>
</dbReference>
<reference evidence="2 3" key="1">
    <citation type="submission" date="2017-01" db="EMBL/GenBank/DDBJ databases">
        <authorList>
            <person name="Mah S.A."/>
            <person name="Swanson W.J."/>
            <person name="Moy G.W."/>
            <person name="Vacquier V.D."/>
        </authorList>
    </citation>
    <scope>NUCLEOTIDE SEQUENCE [LARGE SCALE GENOMIC DNA]</scope>
    <source>
        <strain evidence="2 3">DSM 26375</strain>
    </source>
</reference>
<dbReference type="InterPro" id="IPR029045">
    <property type="entry name" value="ClpP/crotonase-like_dom_sf"/>
</dbReference>
<comment type="similarity">
    <text evidence="1">Belongs to the enoyl-CoA hydratase/isomerase family.</text>
</comment>